<keyword evidence="3" id="KW-0687">Ribonucleoprotein</keyword>
<dbReference type="GO" id="GO:0006412">
    <property type="term" value="P:translation"/>
    <property type="evidence" value="ECO:0007669"/>
    <property type="project" value="InterPro"/>
</dbReference>
<dbReference type="eggNOG" id="KOG1569">
    <property type="taxonomic scope" value="Eukaryota"/>
</dbReference>
<dbReference type="InterPro" id="IPR016095">
    <property type="entry name" value="Ribosomal_uL1_3-a/b-sand"/>
</dbReference>
<dbReference type="EMBL" id="CP002500">
    <property type="protein sequence ID" value="AET39365.1"/>
    <property type="molecule type" value="Genomic_DNA"/>
</dbReference>
<dbReference type="InterPro" id="IPR002143">
    <property type="entry name" value="Ribosomal_uL1"/>
</dbReference>
<proteinExistence type="inferred from homology"/>
<dbReference type="InParanoid" id="G8JTL2"/>
<dbReference type="Pfam" id="PF00687">
    <property type="entry name" value="Ribosomal_L1"/>
    <property type="match status" value="1"/>
</dbReference>
<evidence type="ECO:0000256" key="3">
    <source>
        <dbReference type="ARBA" id="ARBA00023274"/>
    </source>
</evidence>
<keyword evidence="2" id="KW-0689">Ribosomal protein</keyword>
<comment type="similarity">
    <text evidence="1">Belongs to the universal ribosomal protein uL1 family.</text>
</comment>
<evidence type="ECO:0000256" key="2">
    <source>
        <dbReference type="ARBA" id="ARBA00022980"/>
    </source>
</evidence>
<evidence type="ECO:0000256" key="1">
    <source>
        <dbReference type="ARBA" id="ARBA00010531"/>
    </source>
</evidence>
<evidence type="ECO:0008006" key="6">
    <source>
        <dbReference type="Google" id="ProtNLM"/>
    </source>
</evidence>
<organism evidence="4 5">
    <name type="scientific">Eremothecium cymbalariae (strain CBS 270.75 / DBVPG 7215 / KCTC 17166 / NRRL Y-17582)</name>
    <name type="common">Yeast</name>
    <dbReference type="NCBI Taxonomy" id="931890"/>
    <lineage>
        <taxon>Eukaryota</taxon>
        <taxon>Fungi</taxon>
        <taxon>Dikarya</taxon>
        <taxon>Ascomycota</taxon>
        <taxon>Saccharomycotina</taxon>
        <taxon>Saccharomycetes</taxon>
        <taxon>Saccharomycetales</taxon>
        <taxon>Saccharomycetaceae</taxon>
        <taxon>Eremothecium</taxon>
    </lineage>
</organism>
<dbReference type="CDD" id="cd00403">
    <property type="entry name" value="Ribosomal_L1"/>
    <property type="match status" value="1"/>
</dbReference>
<name>G8JTL2_ERECY</name>
<dbReference type="Gene3D" id="3.40.50.790">
    <property type="match status" value="1"/>
</dbReference>
<dbReference type="GO" id="GO:0003735">
    <property type="term" value="F:structural constituent of ribosome"/>
    <property type="evidence" value="ECO:0007669"/>
    <property type="project" value="EnsemblFungi"/>
</dbReference>
<dbReference type="KEGG" id="erc:Ecym_4302"/>
<dbReference type="AlphaFoldDB" id="G8JTL2"/>
<accession>G8JTL2</accession>
<dbReference type="Gene3D" id="3.30.190.20">
    <property type="match status" value="1"/>
</dbReference>
<sequence length="275" mass="30180">MFPRCLKLVTVRRGLNFTSVRCAANNSPSSTTKLSKEQMKKKELRALLQKRAAAKKSPFEHPLYMPVQQAFRFLRAAEVGQPPSQQTISLTTVVVSDKGAPLLSGNILFPNPLRDVKVAVFTNNKEQEEVAREQFKCHLVGGTELIEAIKNGDTPIDFDKALATPDVVAQLTSQLASVLGPRRLLPAVKKGTVSENIANLIRENMFTVPFRQRGPFLSVAVGKCDFSDKQLLQNIVAVQKAFKQALADQQGKKSSILGKTTVTSTHGPGIVIDFR</sequence>
<dbReference type="GO" id="GO:0005762">
    <property type="term" value="C:mitochondrial large ribosomal subunit"/>
    <property type="evidence" value="ECO:0007669"/>
    <property type="project" value="EnsemblFungi"/>
</dbReference>
<dbReference type="GeneID" id="11472513"/>
<dbReference type="FunCoup" id="G8JTL2">
    <property type="interactions" value="311"/>
</dbReference>
<dbReference type="OrthoDB" id="1747252at2759"/>
<dbReference type="GO" id="GO:0003723">
    <property type="term" value="F:RNA binding"/>
    <property type="evidence" value="ECO:0007669"/>
    <property type="project" value="InterPro"/>
</dbReference>
<evidence type="ECO:0000313" key="5">
    <source>
        <dbReference type="Proteomes" id="UP000006790"/>
    </source>
</evidence>
<dbReference type="RefSeq" id="XP_003646182.1">
    <property type="nucleotide sequence ID" value="XM_003646134.1"/>
</dbReference>
<dbReference type="STRING" id="931890.G8JTL2"/>
<dbReference type="SUPFAM" id="SSF56808">
    <property type="entry name" value="Ribosomal protein L1"/>
    <property type="match status" value="1"/>
</dbReference>
<evidence type="ECO:0000313" key="4">
    <source>
        <dbReference type="EMBL" id="AET39365.1"/>
    </source>
</evidence>
<dbReference type="OMA" id="EFRVDKH"/>
<dbReference type="InterPro" id="IPR023674">
    <property type="entry name" value="Ribosomal_uL1-like"/>
</dbReference>
<keyword evidence="5" id="KW-1185">Reference proteome</keyword>
<protein>
    <recommendedName>
        <fullName evidence="6">Ribosomal protein</fullName>
    </recommendedName>
</protein>
<reference evidence="5" key="1">
    <citation type="journal article" date="2012" name="G3 (Bethesda)">
        <title>Pichia sorbitophila, an interspecies yeast hybrid reveals early steps of genome resolution following polyploidization.</title>
        <authorList>
            <person name="Leh Louis V."/>
            <person name="Despons L."/>
            <person name="Friedrich A."/>
            <person name="Martin T."/>
            <person name="Durrens P."/>
            <person name="Casaregola S."/>
            <person name="Neuveglise C."/>
            <person name="Fairhead C."/>
            <person name="Marck C."/>
            <person name="Cruz J.A."/>
            <person name="Straub M.L."/>
            <person name="Kugler V."/>
            <person name="Sacerdot C."/>
            <person name="Uzunov Z."/>
            <person name="Thierry A."/>
            <person name="Weiss S."/>
            <person name="Bleykasten C."/>
            <person name="De Montigny J."/>
            <person name="Jacques N."/>
            <person name="Jung P."/>
            <person name="Lemaire M."/>
            <person name="Mallet S."/>
            <person name="Morel G."/>
            <person name="Richard G.F."/>
            <person name="Sarkar A."/>
            <person name="Savel G."/>
            <person name="Schacherer J."/>
            <person name="Seret M.L."/>
            <person name="Talla E."/>
            <person name="Samson G."/>
            <person name="Jubin C."/>
            <person name="Poulain J."/>
            <person name="Vacherie B."/>
            <person name="Barbe V."/>
            <person name="Pelletier E."/>
            <person name="Sherman D.J."/>
            <person name="Westhof E."/>
            <person name="Weissenbach J."/>
            <person name="Baret P.V."/>
            <person name="Wincker P."/>
            <person name="Gaillardin C."/>
            <person name="Dujon B."/>
            <person name="Souciet J.L."/>
        </authorList>
    </citation>
    <scope>NUCLEOTIDE SEQUENCE [LARGE SCALE GENOMIC DNA]</scope>
    <source>
        <strain evidence="5">CBS 270.75 / DBVPG 7215 / KCTC 17166 / NRRL Y-17582</strain>
    </source>
</reference>
<dbReference type="HOGENOM" id="CLU_062853_1_1_1"/>
<dbReference type="PANTHER" id="PTHR36427">
    <property type="entry name" value="54S RIBOSOMAL PROTEIN L1, MITOCHONDRIAL"/>
    <property type="match status" value="1"/>
</dbReference>
<dbReference type="Proteomes" id="UP000006790">
    <property type="component" value="Chromosome 4"/>
</dbReference>
<gene>
    <name evidence="4" type="ordered locus">Ecym_4302</name>
</gene>
<dbReference type="PIRSF" id="PIRSF002155">
    <property type="entry name" value="Ribosomal_L1"/>
    <property type="match status" value="1"/>
</dbReference>
<dbReference type="InterPro" id="IPR028364">
    <property type="entry name" value="Ribosomal_uL1/biogenesis"/>
</dbReference>
<dbReference type="PANTHER" id="PTHR36427:SF3">
    <property type="entry name" value="LARGE RIBOSOMAL SUBUNIT PROTEIN UL1M"/>
    <property type="match status" value="1"/>
</dbReference>